<comment type="caution">
    <text evidence="9">The sequence shown here is derived from an EMBL/GenBank/DDBJ whole genome shotgun (WGS) entry which is preliminary data.</text>
</comment>
<evidence type="ECO:0000256" key="3">
    <source>
        <dbReference type="ARBA" id="ARBA00022741"/>
    </source>
</evidence>
<proteinExistence type="inferred from homology"/>
<keyword evidence="8" id="KW-0963">Cytoplasm</keyword>
<reference evidence="9 10" key="1">
    <citation type="submission" date="2018-09" db="EMBL/GenBank/DDBJ databases">
        <title>Discovery and Ecogenomic Context for Candidatus Cryosericales, a Global Caldiserica Order Active in Thawing Permafrost.</title>
        <authorList>
            <person name="Martinez M.A."/>
            <person name="Woodcroft B.J."/>
            <person name="Ignacio Espinoza J.C."/>
            <person name="Zayed A."/>
            <person name="Singleton C.M."/>
            <person name="Boyd J."/>
            <person name="Li Y.-F."/>
            <person name="Purvine S."/>
            <person name="Maughan H."/>
            <person name="Hodgkins S.B."/>
            <person name="Anderson D."/>
            <person name="Sederholm M."/>
            <person name="Temperton B."/>
            <person name="Saleska S.R."/>
            <person name="Tyson G.W."/>
            <person name="Rich V.I."/>
        </authorList>
    </citation>
    <scope>NUCLEOTIDE SEQUENCE [LARGE SCALE GENOMIC DNA]</scope>
    <source>
        <strain evidence="9 10">SMC7</strain>
    </source>
</reference>
<evidence type="ECO:0000256" key="2">
    <source>
        <dbReference type="ARBA" id="ARBA00022598"/>
    </source>
</evidence>
<evidence type="ECO:0000256" key="6">
    <source>
        <dbReference type="ARBA" id="ARBA00023146"/>
    </source>
</evidence>
<dbReference type="GO" id="GO:0005829">
    <property type="term" value="C:cytosol"/>
    <property type="evidence" value="ECO:0007669"/>
    <property type="project" value="TreeGrafter"/>
</dbReference>
<evidence type="ECO:0000313" key="10">
    <source>
        <dbReference type="Proteomes" id="UP000266328"/>
    </source>
</evidence>
<keyword evidence="4 8" id="KW-0067">ATP-binding</keyword>
<sequence length="726" mass="80441">MMPVAPSGFLSVWHILPACAVSRTVARTSTWRTKTMSDLLIEILTEELPARFVDNARAQLVEHVTTHLDESFIVHGDIRGFSTPRRLVVLARNVKEQTEARTMEAKGPARASSYDAQGSPTPALLGFCRGQGVDPADTYTVDVADKSYIYARKTVAGQKSSELVEAFLPRLPHEITFPKMMHWEESGFQFARPIRGLLALLGVEVLHWEIAGVQSSNTTFGLRVGKPKPITVASPEDYMRRLREAFVIVDPAERRRLIEKQADKLLKPLGFKLGDNMSDLLDEVVNLVEYPSVFLGDLPKIATELPESVVRSVLQQQMHSFLVYDQNGNVVPHFLSVRNGLTDFIDIVRRGNESVAKARLLDAAFFIQEDMREPLEAYVGRLDTLIFMDKLGTMAAKTLRLERLAACTTVYASVTPEEEATLFAAAHLSKADLATSMVKEYTSLQGEIGGVYLSRAGGSPDIVSAIREQYVPRSPSEDIPATRVGRLLGIIDKVDTLTGILATGFNPSGSEDPYGLRRAGNGIVRTIVESRESVDLEILVKKAVEGYQATGSLPHPEDLQQKVLDYLKGRITQYFKEKQLTREFAPLEYLPLVELGSIPERMQALHEAAGGAVLVTLADSHRRIQNITKGLPAATSLPADLLLTDPEELVLRQSAEAAAPRILQFLAVRKYPEAIRTCEELAVPVTVFFDRILVMATDERVRSARLLLLCYLKYILGLVCDYSKLT</sequence>
<keyword evidence="10" id="KW-1185">Reference proteome</keyword>
<organism evidence="9 10">
    <name type="scientific">Candidatus Cryosericum terrychapinii</name>
    <dbReference type="NCBI Taxonomy" id="2290919"/>
    <lineage>
        <taxon>Bacteria</taxon>
        <taxon>Pseudomonadati</taxon>
        <taxon>Caldisericota/Cryosericota group</taxon>
        <taxon>Candidatus Cryosericota</taxon>
        <taxon>Candidatus Cryosericia</taxon>
        <taxon>Candidatus Cryosericales</taxon>
        <taxon>Candidatus Cryosericaceae</taxon>
        <taxon>Candidatus Cryosericum</taxon>
    </lineage>
</organism>
<dbReference type="EMBL" id="QXIS01000025">
    <property type="protein sequence ID" value="RIE06077.1"/>
    <property type="molecule type" value="Genomic_DNA"/>
</dbReference>
<dbReference type="Proteomes" id="UP000266328">
    <property type="component" value="Unassembled WGS sequence"/>
</dbReference>
<dbReference type="NCBIfam" id="TIGR00211">
    <property type="entry name" value="glyS"/>
    <property type="match status" value="1"/>
</dbReference>
<dbReference type="GO" id="GO:0005524">
    <property type="term" value="F:ATP binding"/>
    <property type="evidence" value="ECO:0007669"/>
    <property type="project" value="UniProtKB-UniRule"/>
</dbReference>
<dbReference type="AlphaFoldDB" id="A0A398D1P3"/>
<accession>A0A398D1P3</accession>
<dbReference type="GO" id="GO:0004820">
    <property type="term" value="F:glycine-tRNA ligase activity"/>
    <property type="evidence" value="ECO:0007669"/>
    <property type="project" value="UniProtKB-UniRule"/>
</dbReference>
<dbReference type="InterPro" id="IPR015944">
    <property type="entry name" value="Gly-tRNA-synth_bsu"/>
</dbReference>
<gene>
    <name evidence="8" type="primary">glyS</name>
    <name evidence="9" type="ORF">SMC7_04315</name>
</gene>
<dbReference type="PROSITE" id="PS50861">
    <property type="entry name" value="AA_TRNA_LIGASE_II_GLYAB"/>
    <property type="match status" value="1"/>
</dbReference>
<keyword evidence="2 8" id="KW-0436">Ligase</keyword>
<keyword evidence="5 8" id="KW-0648">Protein biosynthesis</keyword>
<dbReference type="PANTHER" id="PTHR30075">
    <property type="entry name" value="GLYCYL-TRNA SYNTHETASE"/>
    <property type="match status" value="1"/>
</dbReference>
<comment type="subcellular location">
    <subcellularLocation>
        <location evidence="8">Cytoplasm</location>
    </subcellularLocation>
</comment>
<comment type="subunit">
    <text evidence="8">Tetramer of two alpha and two beta subunits.</text>
</comment>
<dbReference type="InterPro" id="IPR006194">
    <property type="entry name" value="Gly-tRNA-synth_heterodimer"/>
</dbReference>
<protein>
    <recommendedName>
        <fullName evidence="8">Glycine--tRNA ligase beta subunit</fullName>
        <ecNumber evidence="8">6.1.1.14</ecNumber>
    </recommendedName>
    <alternativeName>
        <fullName evidence="8">Glycyl-tRNA synthetase beta subunit</fullName>
        <shortName evidence="8">GlyRS</shortName>
    </alternativeName>
</protein>
<evidence type="ECO:0000256" key="7">
    <source>
        <dbReference type="ARBA" id="ARBA00047937"/>
    </source>
</evidence>
<comment type="catalytic activity">
    <reaction evidence="7 8">
        <text>tRNA(Gly) + glycine + ATP = glycyl-tRNA(Gly) + AMP + diphosphate</text>
        <dbReference type="Rhea" id="RHEA:16013"/>
        <dbReference type="Rhea" id="RHEA-COMP:9664"/>
        <dbReference type="Rhea" id="RHEA-COMP:9683"/>
        <dbReference type="ChEBI" id="CHEBI:30616"/>
        <dbReference type="ChEBI" id="CHEBI:33019"/>
        <dbReference type="ChEBI" id="CHEBI:57305"/>
        <dbReference type="ChEBI" id="CHEBI:78442"/>
        <dbReference type="ChEBI" id="CHEBI:78522"/>
        <dbReference type="ChEBI" id="CHEBI:456215"/>
        <dbReference type="EC" id="6.1.1.14"/>
    </reaction>
</comment>
<keyword evidence="6 8" id="KW-0030">Aminoacyl-tRNA synthetase</keyword>
<dbReference type="PRINTS" id="PR01045">
    <property type="entry name" value="TRNASYNTHGB"/>
</dbReference>
<dbReference type="EC" id="6.1.1.14" evidence="8"/>
<keyword evidence="3 8" id="KW-0547">Nucleotide-binding</keyword>
<dbReference type="HAMAP" id="MF_00255">
    <property type="entry name" value="Gly_tRNA_synth_beta"/>
    <property type="match status" value="1"/>
</dbReference>
<dbReference type="GO" id="GO:0006426">
    <property type="term" value="P:glycyl-tRNA aminoacylation"/>
    <property type="evidence" value="ECO:0007669"/>
    <property type="project" value="UniProtKB-UniRule"/>
</dbReference>
<name>A0A398D1P3_9BACT</name>
<evidence type="ECO:0000256" key="4">
    <source>
        <dbReference type="ARBA" id="ARBA00022840"/>
    </source>
</evidence>
<dbReference type="Pfam" id="PF02092">
    <property type="entry name" value="tRNA_synt_2f"/>
    <property type="match status" value="1"/>
</dbReference>
<evidence type="ECO:0000313" key="9">
    <source>
        <dbReference type="EMBL" id="RIE06077.1"/>
    </source>
</evidence>
<evidence type="ECO:0000256" key="8">
    <source>
        <dbReference type="HAMAP-Rule" id="MF_00255"/>
    </source>
</evidence>
<evidence type="ECO:0000256" key="5">
    <source>
        <dbReference type="ARBA" id="ARBA00022917"/>
    </source>
</evidence>
<comment type="similarity">
    <text evidence="1 8">Belongs to the class-II aminoacyl-tRNA synthetase family.</text>
</comment>
<dbReference type="PANTHER" id="PTHR30075:SF2">
    <property type="entry name" value="GLYCINE--TRNA LIGASE, CHLOROPLASTIC_MITOCHONDRIAL 2"/>
    <property type="match status" value="1"/>
</dbReference>
<evidence type="ECO:0000256" key="1">
    <source>
        <dbReference type="ARBA" id="ARBA00008226"/>
    </source>
</evidence>